<evidence type="ECO:0000256" key="2">
    <source>
        <dbReference type="ARBA" id="ARBA00007262"/>
    </source>
</evidence>
<dbReference type="Proteomes" id="UP000596742">
    <property type="component" value="Unassembled WGS sequence"/>
</dbReference>
<evidence type="ECO:0000313" key="7">
    <source>
        <dbReference type="Proteomes" id="UP000596742"/>
    </source>
</evidence>
<dbReference type="Gene3D" id="6.10.110.10">
    <property type="match status" value="1"/>
</dbReference>
<dbReference type="PANTHER" id="PTHR16932">
    <property type="entry name" value="INTERFERON ALPHA-INDUCIBLE PROTEIN 27"/>
    <property type="match status" value="1"/>
</dbReference>
<comment type="subcellular location">
    <subcellularLocation>
        <location evidence="1">Membrane</location>
        <topology evidence="1">Multi-pass membrane protein</topology>
    </subcellularLocation>
</comment>
<dbReference type="AlphaFoldDB" id="A0A8B6HBV6"/>
<name>A0A8B6HBV6_MYTGA</name>
<proteinExistence type="inferred from homology"/>
<protein>
    <submittedName>
        <fullName evidence="6">Uncharacterized protein</fullName>
    </submittedName>
</protein>
<evidence type="ECO:0000313" key="6">
    <source>
        <dbReference type="EMBL" id="VDI77814.1"/>
    </source>
</evidence>
<dbReference type="PANTHER" id="PTHR16932:SF18">
    <property type="entry name" value="INTERFERON, ALPHA-INDUCIBLE PROTEIN 27-LIKE 2"/>
    <property type="match status" value="1"/>
</dbReference>
<evidence type="ECO:0000256" key="5">
    <source>
        <dbReference type="ARBA" id="ARBA00023136"/>
    </source>
</evidence>
<keyword evidence="5" id="KW-0472">Membrane</keyword>
<dbReference type="Pfam" id="PF06140">
    <property type="entry name" value="Ifi-6-16"/>
    <property type="match status" value="1"/>
</dbReference>
<comment type="similarity">
    <text evidence="2">Belongs to the IFI6/IFI27 family.</text>
</comment>
<dbReference type="EMBL" id="UYJE01009887">
    <property type="protein sequence ID" value="VDI77814.1"/>
    <property type="molecule type" value="Genomic_DNA"/>
</dbReference>
<comment type="caution">
    <text evidence="6">The sequence shown here is derived from an EMBL/GenBank/DDBJ whole genome shotgun (WGS) entry which is preliminary data.</text>
</comment>
<keyword evidence="7" id="KW-1185">Reference proteome</keyword>
<dbReference type="GO" id="GO:0016020">
    <property type="term" value="C:membrane"/>
    <property type="evidence" value="ECO:0007669"/>
    <property type="project" value="UniProtKB-SubCell"/>
</dbReference>
<organism evidence="6 7">
    <name type="scientific">Mytilus galloprovincialis</name>
    <name type="common">Mediterranean mussel</name>
    <dbReference type="NCBI Taxonomy" id="29158"/>
    <lineage>
        <taxon>Eukaryota</taxon>
        <taxon>Metazoa</taxon>
        <taxon>Spiralia</taxon>
        <taxon>Lophotrochozoa</taxon>
        <taxon>Mollusca</taxon>
        <taxon>Bivalvia</taxon>
        <taxon>Autobranchia</taxon>
        <taxon>Pteriomorphia</taxon>
        <taxon>Mytilida</taxon>
        <taxon>Mytiloidea</taxon>
        <taxon>Mytilidae</taxon>
        <taxon>Mytilinae</taxon>
        <taxon>Mytilus</taxon>
    </lineage>
</organism>
<keyword evidence="3" id="KW-0812">Transmembrane</keyword>
<dbReference type="OrthoDB" id="6205828at2759"/>
<sequence length="152" mass="15473">MLYFSTEYTYSLYIKATMERKYITVCVLFVLFGTPVKGGQKEDVWCRIKKYGGSVLVGGGTVAVVKPVLGVIGFGPAGIVAGTFAASAMAFAAAANGGGVVAVGVIATLQLAGAAGLGLPSKAIIGVTSCGIYSYLVGGCSENDIECKKKGK</sequence>
<reference evidence="6" key="1">
    <citation type="submission" date="2018-11" db="EMBL/GenBank/DDBJ databases">
        <authorList>
            <person name="Alioto T."/>
            <person name="Alioto T."/>
        </authorList>
    </citation>
    <scope>NUCLEOTIDE SEQUENCE</scope>
</reference>
<dbReference type="InterPro" id="IPR009311">
    <property type="entry name" value="IFI6/IFI27-like"/>
</dbReference>
<evidence type="ECO:0000256" key="1">
    <source>
        <dbReference type="ARBA" id="ARBA00004141"/>
    </source>
</evidence>
<dbReference type="InterPro" id="IPR038213">
    <property type="entry name" value="IFI6/IFI27-like_sf"/>
</dbReference>
<evidence type="ECO:0000256" key="3">
    <source>
        <dbReference type="ARBA" id="ARBA00022692"/>
    </source>
</evidence>
<gene>
    <name evidence="6" type="ORF">MGAL_10B067218</name>
</gene>
<accession>A0A8B6HBV6</accession>
<evidence type="ECO:0000256" key="4">
    <source>
        <dbReference type="ARBA" id="ARBA00022989"/>
    </source>
</evidence>
<keyword evidence="4" id="KW-1133">Transmembrane helix</keyword>